<name>A0A6B1D0Z5_9CHLR</name>
<keyword evidence="1" id="KW-0812">Transmembrane</keyword>
<feature type="transmembrane region" description="Helical" evidence="1">
    <location>
        <begin position="37"/>
        <end position="55"/>
    </location>
</feature>
<gene>
    <name evidence="2" type="ORF">F4X14_00435</name>
</gene>
<keyword evidence="1" id="KW-0472">Membrane</keyword>
<accession>A0A6B1D0Z5</accession>
<feature type="transmembrane region" description="Helical" evidence="1">
    <location>
        <begin position="92"/>
        <end position="112"/>
    </location>
</feature>
<dbReference type="Gene3D" id="1.20.1250.20">
    <property type="entry name" value="MFS general substrate transporter like domains"/>
    <property type="match status" value="2"/>
</dbReference>
<dbReference type="InterPro" id="IPR036259">
    <property type="entry name" value="MFS_trans_sf"/>
</dbReference>
<dbReference type="Pfam" id="PF07690">
    <property type="entry name" value="MFS_1"/>
    <property type="match status" value="1"/>
</dbReference>
<feature type="transmembrane region" description="Helical" evidence="1">
    <location>
        <begin position="262"/>
        <end position="282"/>
    </location>
</feature>
<organism evidence="2">
    <name type="scientific">Caldilineaceae bacterium SB0661_bin_32</name>
    <dbReference type="NCBI Taxonomy" id="2605255"/>
    <lineage>
        <taxon>Bacteria</taxon>
        <taxon>Bacillati</taxon>
        <taxon>Chloroflexota</taxon>
        <taxon>Caldilineae</taxon>
        <taxon>Caldilineales</taxon>
        <taxon>Caldilineaceae</taxon>
    </lineage>
</organism>
<dbReference type="InterPro" id="IPR052528">
    <property type="entry name" value="Sugar_transport-like"/>
</dbReference>
<dbReference type="PANTHER" id="PTHR23526">
    <property type="entry name" value="INTEGRAL MEMBRANE TRANSPORT PROTEIN-RELATED"/>
    <property type="match status" value="1"/>
</dbReference>
<evidence type="ECO:0000313" key="2">
    <source>
        <dbReference type="EMBL" id="MYC93411.1"/>
    </source>
</evidence>
<sequence length="432" mass="48395">MKTKELLSRTVIWVETALAGSLSPTVRRVMHIELSMSLAYGVFYACIMPFTQVVLRRMGASVDMLALYTALLFVGSVFTSFSIVLMRRRRTINIIVFCWLLGRSLFLLTAFVTGATQLMAIGIVFWLLEAFTIPAYTRVIQKIYPESGRGKVMSTVRMGRVSVILLVTPLAGWALDRVGYQVLFPIGALFGILATYLFTRIDLDEGELPPRQTKAFSDLWQIVRGDRNFAIYLLSYSLFGLGGLLSWPLYPVVQVDRLQLSYSEIGLLGLVESLTWFFSYLLWGRTIDKRGGLFVVRAISAISIVTPLTYMSAQSLWMLLPSAIARGLGMAGFELGRISAGIQLADPERVTEYAAIQSTVVGLRGLVAPLVTVGLLRLGAPHSAVFLLSVVFLVMGWVMFGRVTAPTPGDEEYRERQRLRYRWPFRRRISRV</sequence>
<dbReference type="EMBL" id="VXMH01000003">
    <property type="protein sequence ID" value="MYC93411.1"/>
    <property type="molecule type" value="Genomic_DNA"/>
</dbReference>
<feature type="transmembrane region" description="Helical" evidence="1">
    <location>
        <begin position="118"/>
        <end position="137"/>
    </location>
</feature>
<reference evidence="2" key="1">
    <citation type="submission" date="2019-09" db="EMBL/GenBank/DDBJ databases">
        <title>Characterisation of the sponge microbiome using genome-centric metagenomics.</title>
        <authorList>
            <person name="Engelberts J.P."/>
            <person name="Robbins S.J."/>
            <person name="De Goeij J.M."/>
            <person name="Aranda M."/>
            <person name="Bell S.C."/>
            <person name="Webster N.S."/>
        </authorList>
    </citation>
    <scope>NUCLEOTIDE SEQUENCE</scope>
    <source>
        <strain evidence="2">SB0661_bin_32</strain>
    </source>
</reference>
<dbReference type="GO" id="GO:0022857">
    <property type="term" value="F:transmembrane transporter activity"/>
    <property type="evidence" value="ECO:0007669"/>
    <property type="project" value="InterPro"/>
</dbReference>
<feature type="transmembrane region" description="Helical" evidence="1">
    <location>
        <begin position="229"/>
        <end position="250"/>
    </location>
</feature>
<comment type="caution">
    <text evidence="2">The sequence shown here is derived from an EMBL/GenBank/DDBJ whole genome shotgun (WGS) entry which is preliminary data.</text>
</comment>
<protein>
    <submittedName>
        <fullName evidence="2">MFS transporter</fullName>
    </submittedName>
</protein>
<dbReference type="AlphaFoldDB" id="A0A6B1D0Z5"/>
<proteinExistence type="predicted"/>
<feature type="transmembrane region" description="Helical" evidence="1">
    <location>
        <begin position="294"/>
        <end position="313"/>
    </location>
</feature>
<feature type="transmembrane region" description="Helical" evidence="1">
    <location>
        <begin position="181"/>
        <end position="199"/>
    </location>
</feature>
<dbReference type="PANTHER" id="PTHR23526:SF2">
    <property type="entry name" value="MAJOR FACILITATOR SUPERFAMILY (MFS) PROFILE DOMAIN-CONTAINING PROTEIN"/>
    <property type="match status" value="1"/>
</dbReference>
<keyword evidence="1" id="KW-1133">Transmembrane helix</keyword>
<dbReference type="InterPro" id="IPR011701">
    <property type="entry name" value="MFS"/>
</dbReference>
<dbReference type="SUPFAM" id="SSF103473">
    <property type="entry name" value="MFS general substrate transporter"/>
    <property type="match status" value="1"/>
</dbReference>
<feature type="transmembrane region" description="Helical" evidence="1">
    <location>
        <begin position="158"/>
        <end position="175"/>
    </location>
</feature>
<feature type="transmembrane region" description="Helical" evidence="1">
    <location>
        <begin position="383"/>
        <end position="400"/>
    </location>
</feature>
<feature type="transmembrane region" description="Helical" evidence="1">
    <location>
        <begin position="67"/>
        <end position="85"/>
    </location>
</feature>
<evidence type="ECO:0000256" key="1">
    <source>
        <dbReference type="SAM" id="Phobius"/>
    </source>
</evidence>